<proteinExistence type="predicted"/>
<evidence type="ECO:0000313" key="2">
    <source>
        <dbReference type="EMBL" id="DAG03177.1"/>
    </source>
</evidence>
<reference evidence="2" key="1">
    <citation type="journal article" date="2021" name="Proc. Natl. Acad. Sci. U.S.A.">
        <title>A Catalog of Tens of Thousands of Viruses from Human Metagenomes Reveals Hidden Associations with Chronic Diseases.</title>
        <authorList>
            <person name="Tisza M.J."/>
            <person name="Buck C.B."/>
        </authorList>
    </citation>
    <scope>NUCLEOTIDE SEQUENCE</scope>
    <source>
        <strain evidence="2">CtCpR1</strain>
    </source>
</reference>
<sequence>MKARYVREQKTICGKEYMEVDLLNVSPAEHRASVRKKKEFASSLAMQRCNERYSKRKLQWMVAENFTERKNQTWLVHMTYSDEWLPYYDEDAENNVTNWLDKMNRRQAKKYAATIRENPANPGGVLPKVKYITVTEHQREDKDKGLKEVRYHHHTILECDLSIDEIKSCWGTGRGKNWESLGLVKCDRAEFDKGSLEAYCEYITKNQKRTRRWRQSQGLRKPTQPRPNDTRYTPRKLAEAATMYIDDRKFWEDRYGMLKLGDGSARQYAFVGAEARYNEITAEWHVIAKFWADPRRQPKKKAARK</sequence>
<feature type="region of interest" description="Disordered" evidence="1">
    <location>
        <begin position="211"/>
        <end position="233"/>
    </location>
</feature>
<name>A0A8S5V8U8_9CAUD</name>
<organism evidence="2">
    <name type="scientific">Caudovirales sp. ctCpR1</name>
    <dbReference type="NCBI Taxonomy" id="2825760"/>
    <lineage>
        <taxon>Viruses</taxon>
        <taxon>Duplodnaviria</taxon>
        <taxon>Heunggongvirae</taxon>
        <taxon>Uroviricota</taxon>
        <taxon>Caudoviricetes</taxon>
    </lineage>
</organism>
<protein>
    <submittedName>
        <fullName evidence="2">Uncharacterized protein</fullName>
    </submittedName>
</protein>
<dbReference type="EMBL" id="BK016224">
    <property type="protein sequence ID" value="DAG03177.1"/>
    <property type="molecule type" value="Genomic_DNA"/>
</dbReference>
<evidence type="ECO:0000256" key="1">
    <source>
        <dbReference type="SAM" id="MobiDB-lite"/>
    </source>
</evidence>
<accession>A0A8S5V8U8</accession>